<proteinExistence type="predicted"/>
<dbReference type="InterPro" id="IPR051534">
    <property type="entry name" value="CBASS_pafABC_assoc_protein"/>
</dbReference>
<comment type="caution">
    <text evidence="3">The sequence shown here is derived from an EMBL/GenBank/DDBJ whole genome shotgun (WGS) entry which is preliminary data.</text>
</comment>
<gene>
    <name evidence="3" type="ORF">ACFQ41_06710</name>
</gene>
<organism evidence="3 4">
    <name type="scientific">Lacticaseibacillus suilingensis</name>
    <dbReference type="NCBI Taxonomy" id="2799577"/>
    <lineage>
        <taxon>Bacteria</taxon>
        <taxon>Bacillati</taxon>
        <taxon>Bacillota</taxon>
        <taxon>Bacilli</taxon>
        <taxon>Lactobacillales</taxon>
        <taxon>Lactobacillaceae</taxon>
        <taxon>Lacticaseibacillus</taxon>
    </lineage>
</organism>
<evidence type="ECO:0000313" key="4">
    <source>
        <dbReference type="Proteomes" id="UP001597199"/>
    </source>
</evidence>
<name>A0ABW4BGR2_9LACO</name>
<evidence type="ECO:0000259" key="1">
    <source>
        <dbReference type="Pfam" id="PF13280"/>
    </source>
</evidence>
<accession>A0ABW4BGR2</accession>
<dbReference type="PROSITE" id="PS52050">
    <property type="entry name" value="WYL"/>
    <property type="match status" value="1"/>
</dbReference>
<dbReference type="InterPro" id="IPR057727">
    <property type="entry name" value="WCX_dom"/>
</dbReference>
<reference evidence="4" key="1">
    <citation type="journal article" date="2019" name="Int. J. Syst. Evol. Microbiol.">
        <title>The Global Catalogue of Microorganisms (GCM) 10K type strain sequencing project: providing services to taxonomists for standard genome sequencing and annotation.</title>
        <authorList>
            <consortium name="The Broad Institute Genomics Platform"/>
            <consortium name="The Broad Institute Genome Sequencing Center for Infectious Disease"/>
            <person name="Wu L."/>
            <person name="Ma J."/>
        </authorList>
    </citation>
    <scope>NUCLEOTIDE SEQUENCE [LARGE SCALE GENOMIC DNA]</scope>
    <source>
        <strain evidence="4">CCM 9110</strain>
    </source>
</reference>
<dbReference type="RefSeq" id="WP_236000387.1">
    <property type="nucleotide sequence ID" value="NZ_BOLV01000003.1"/>
</dbReference>
<protein>
    <submittedName>
        <fullName evidence="3">Helix-turn-helix transcriptional regulator</fullName>
    </submittedName>
</protein>
<dbReference type="PANTHER" id="PTHR34580:SF1">
    <property type="entry name" value="PROTEIN PAFC"/>
    <property type="match status" value="1"/>
</dbReference>
<evidence type="ECO:0000313" key="3">
    <source>
        <dbReference type="EMBL" id="MFD1398995.1"/>
    </source>
</evidence>
<keyword evidence="4" id="KW-1185">Reference proteome</keyword>
<dbReference type="InterPro" id="IPR026881">
    <property type="entry name" value="WYL_dom"/>
</dbReference>
<evidence type="ECO:0000259" key="2">
    <source>
        <dbReference type="Pfam" id="PF25583"/>
    </source>
</evidence>
<dbReference type="EMBL" id="JBHTOA010000030">
    <property type="protein sequence ID" value="MFD1398995.1"/>
    <property type="molecule type" value="Genomic_DNA"/>
</dbReference>
<dbReference type="Pfam" id="PF13280">
    <property type="entry name" value="WYL"/>
    <property type="match status" value="1"/>
</dbReference>
<dbReference type="PANTHER" id="PTHR34580">
    <property type="match status" value="1"/>
</dbReference>
<feature type="domain" description="WCX" evidence="2">
    <location>
        <begin position="259"/>
        <end position="311"/>
    </location>
</feature>
<feature type="domain" description="WYL" evidence="1">
    <location>
        <begin position="137"/>
        <end position="206"/>
    </location>
</feature>
<dbReference type="Pfam" id="PF25583">
    <property type="entry name" value="WCX"/>
    <property type="match status" value="1"/>
</dbReference>
<dbReference type="Proteomes" id="UP001597199">
    <property type="component" value="Unassembled WGS sequence"/>
</dbReference>
<sequence length="316" mass="35567">MESNARVAHIFAALMQGQTIDAETLTTEYSISLRTLQRDLADIRAALADACAQPPVLQEGPPRHWCLMTDNRQDSIALAVSHIVTGSRAFDQGELAEALAYIEQPLSPTSRAALHADLRLARHGFSPLTGAKPLLGLLQTVNTAIDQRLKLTFSYHSSRSNLKQTSEIHHAQPVAVFFERFYFYVAMFADEHHGYWLYRLDRIDEILDETKGEKLDYATRFSLQDHWRQTYFIDFGEPTVIHFEYEGFVTTALDAFPTSKVVATNADGSVVIEAYARIEGALLWLLGQGPRVKVLDPPLLVKRIKTMLTAMQAKYQ</sequence>